<accession>A0A948TH94</accession>
<sequence length="72" mass="8183">AQRLCTRVGFNKISLDFGLFCRERIRNTWKDRGHVGDDKTSLDTTYTTLSDPISFIDNLCAFFAPALQVRGI</sequence>
<proteinExistence type="predicted"/>
<comment type="caution">
    <text evidence="1">The sequence shown here is derived from an EMBL/GenBank/DDBJ whole genome shotgun (WGS) entry which is preliminary data.</text>
</comment>
<dbReference type="Proteomes" id="UP000733611">
    <property type="component" value="Unassembled WGS sequence"/>
</dbReference>
<dbReference type="EMBL" id="JAHLFE010000173">
    <property type="protein sequence ID" value="MBU3844869.1"/>
    <property type="molecule type" value="Genomic_DNA"/>
</dbReference>
<evidence type="ECO:0000313" key="2">
    <source>
        <dbReference type="Proteomes" id="UP000733611"/>
    </source>
</evidence>
<feature type="non-terminal residue" evidence="1">
    <location>
        <position position="1"/>
    </location>
</feature>
<dbReference type="AlphaFoldDB" id="A0A948TH94"/>
<evidence type="ECO:0000313" key="1">
    <source>
        <dbReference type="EMBL" id="MBU3844869.1"/>
    </source>
</evidence>
<name>A0A948TH94_9GAMM</name>
<protein>
    <submittedName>
        <fullName evidence="1">Uncharacterized protein</fullName>
    </submittedName>
</protein>
<reference evidence="1" key="1">
    <citation type="journal article" date="2021" name="PeerJ">
        <title>Extensive microbial diversity within the chicken gut microbiome revealed by metagenomics and culture.</title>
        <authorList>
            <person name="Gilroy R."/>
            <person name="Ravi A."/>
            <person name="Getino M."/>
            <person name="Pursley I."/>
            <person name="Horton D.L."/>
            <person name="Alikhan N.F."/>
            <person name="Baker D."/>
            <person name="Gharbi K."/>
            <person name="Hall N."/>
            <person name="Watson M."/>
            <person name="Adriaenssens E.M."/>
            <person name="Foster-Nyarko E."/>
            <person name="Jarju S."/>
            <person name="Secka A."/>
            <person name="Antonio M."/>
            <person name="Oren A."/>
            <person name="Chaudhuri R.R."/>
            <person name="La Ragione R."/>
            <person name="Hildebrand F."/>
            <person name="Pallen M.J."/>
        </authorList>
    </citation>
    <scope>NUCLEOTIDE SEQUENCE</scope>
    <source>
        <strain evidence="1">378</strain>
    </source>
</reference>
<organism evidence="1 2">
    <name type="scientific">Candidatus Anaerobiospirillum pullicola</name>
    <dbReference type="NCBI Taxonomy" id="2838451"/>
    <lineage>
        <taxon>Bacteria</taxon>
        <taxon>Pseudomonadati</taxon>
        <taxon>Pseudomonadota</taxon>
        <taxon>Gammaproteobacteria</taxon>
        <taxon>Aeromonadales</taxon>
        <taxon>Succinivibrionaceae</taxon>
        <taxon>Anaerobiospirillum</taxon>
    </lineage>
</organism>
<gene>
    <name evidence="1" type="ORF">H9847_08420</name>
</gene>
<reference evidence="1" key="2">
    <citation type="submission" date="2021-04" db="EMBL/GenBank/DDBJ databases">
        <authorList>
            <person name="Gilroy R."/>
        </authorList>
    </citation>
    <scope>NUCLEOTIDE SEQUENCE</scope>
    <source>
        <strain evidence="1">378</strain>
    </source>
</reference>